<evidence type="ECO:0000313" key="13">
    <source>
        <dbReference type="Proteomes" id="UP000738431"/>
    </source>
</evidence>
<accession>A0ABZ1C4I2</accession>
<keyword evidence="4" id="KW-0963">Cytoplasm</keyword>
<keyword evidence="5" id="KW-0479">Metal-binding</keyword>
<dbReference type="CDD" id="cd02885">
    <property type="entry name" value="NUDIX_IPP_Isomerase"/>
    <property type="match status" value="1"/>
</dbReference>
<dbReference type="EMBL" id="CP139781">
    <property type="protein sequence ID" value="WRQ86479.1"/>
    <property type="molecule type" value="Genomic_DNA"/>
</dbReference>
<dbReference type="GO" id="GO:0004452">
    <property type="term" value="F:isopentenyl-diphosphate delta-isomerase activity"/>
    <property type="evidence" value="ECO:0007669"/>
    <property type="project" value="UniProtKB-EC"/>
</dbReference>
<evidence type="ECO:0000313" key="12">
    <source>
        <dbReference type="EMBL" id="WRQ86479.1"/>
    </source>
</evidence>
<comment type="similarity">
    <text evidence="2">Belongs to the IPP isomerase type 1 family.</text>
</comment>
<dbReference type="Proteomes" id="UP000738431">
    <property type="component" value="Chromosome"/>
</dbReference>
<feature type="domain" description="Nudix hydrolase" evidence="11">
    <location>
        <begin position="32"/>
        <end position="172"/>
    </location>
</feature>
<dbReference type="Pfam" id="PF00293">
    <property type="entry name" value="NUDIX"/>
    <property type="match status" value="1"/>
</dbReference>
<dbReference type="PANTHER" id="PTHR10885:SF0">
    <property type="entry name" value="ISOPENTENYL-DIPHOSPHATE DELTA-ISOMERASE"/>
    <property type="match status" value="1"/>
</dbReference>
<keyword evidence="9 12" id="KW-0413">Isomerase</keyword>
<protein>
    <recommendedName>
        <fullName evidence="3 10">Isopentenyl-diphosphate delta-isomerase</fullName>
        <ecNumber evidence="3 10">5.3.3.2</ecNumber>
    </recommendedName>
</protein>
<proteinExistence type="inferred from homology"/>
<dbReference type="NCBIfam" id="NF002995">
    <property type="entry name" value="PRK03759.1"/>
    <property type="match status" value="1"/>
</dbReference>
<evidence type="ECO:0000256" key="4">
    <source>
        <dbReference type="ARBA" id="ARBA00022490"/>
    </source>
</evidence>
<dbReference type="InterPro" id="IPR056375">
    <property type="entry name" value="Idi_bact"/>
</dbReference>
<evidence type="ECO:0000256" key="3">
    <source>
        <dbReference type="ARBA" id="ARBA00012057"/>
    </source>
</evidence>
<organism evidence="12 13">
    <name type="scientific">Actomonas aquatica</name>
    <dbReference type="NCBI Taxonomy" id="2866162"/>
    <lineage>
        <taxon>Bacteria</taxon>
        <taxon>Pseudomonadati</taxon>
        <taxon>Verrucomicrobiota</taxon>
        <taxon>Opitutia</taxon>
        <taxon>Opitutales</taxon>
        <taxon>Opitutaceae</taxon>
        <taxon>Actomonas</taxon>
    </lineage>
</organism>
<keyword evidence="7" id="KW-0464">Manganese</keyword>
<name>A0ABZ1C4I2_9BACT</name>
<evidence type="ECO:0000256" key="10">
    <source>
        <dbReference type="NCBIfam" id="TIGR02150"/>
    </source>
</evidence>
<evidence type="ECO:0000256" key="6">
    <source>
        <dbReference type="ARBA" id="ARBA00022842"/>
    </source>
</evidence>
<dbReference type="EC" id="5.3.3.2" evidence="3 10"/>
<sequence>MNPLPEQVILVDDAGQPIGTAPKATVHHAHTPLHLAFSVFLFDDQGRALFQQRALHKPTWPGVWSNACCGHPLPGESFEAAAHRRLAYELGITARIELTLALPHFRYRAQWAELWENEICPVFIGRYAGPVAPNPAEVAATRWVDWHLFADACIDTQLPHLGEFADYSPWSRWEAADLIAQNSDRLLELTSSPQLA</sequence>
<keyword evidence="13" id="KW-1185">Reference proteome</keyword>
<dbReference type="Gene3D" id="3.90.79.10">
    <property type="entry name" value="Nucleoside Triphosphate Pyrophosphohydrolase"/>
    <property type="match status" value="1"/>
</dbReference>
<dbReference type="InterPro" id="IPR015797">
    <property type="entry name" value="NUDIX_hydrolase-like_dom_sf"/>
</dbReference>
<keyword evidence="6" id="KW-0460">Magnesium</keyword>
<reference evidence="12 13" key="2">
    <citation type="submission" date="2023-12" db="EMBL/GenBank/DDBJ databases">
        <title>Description of an unclassified Opitutus bacterium of Verrucomicrobiota.</title>
        <authorList>
            <person name="Zhang D.-F."/>
        </authorList>
    </citation>
    <scope>NUCLEOTIDE SEQUENCE [LARGE SCALE GENOMIC DNA]</scope>
    <source>
        <strain evidence="12 13">WL0086</strain>
    </source>
</reference>
<evidence type="ECO:0000259" key="11">
    <source>
        <dbReference type="PROSITE" id="PS51462"/>
    </source>
</evidence>
<evidence type="ECO:0000256" key="1">
    <source>
        <dbReference type="ARBA" id="ARBA00004826"/>
    </source>
</evidence>
<comment type="pathway">
    <text evidence="1">Isoprenoid biosynthesis; dimethylallyl diphosphate biosynthesis; dimethylallyl diphosphate from isopentenyl diphosphate: step 1/1.</text>
</comment>
<dbReference type="PANTHER" id="PTHR10885">
    <property type="entry name" value="ISOPENTENYL-DIPHOSPHATE DELTA-ISOMERASE"/>
    <property type="match status" value="1"/>
</dbReference>
<dbReference type="RefSeq" id="WP_221031400.1">
    <property type="nucleotide sequence ID" value="NZ_CP139781.1"/>
</dbReference>
<dbReference type="NCBIfam" id="TIGR02150">
    <property type="entry name" value="IPP_isom_1"/>
    <property type="match status" value="1"/>
</dbReference>
<dbReference type="PIRSF" id="PIRSF018427">
    <property type="entry name" value="Isopntndiph_ism"/>
    <property type="match status" value="1"/>
</dbReference>
<keyword evidence="8" id="KW-0414">Isoprene biosynthesis</keyword>
<dbReference type="SUPFAM" id="SSF55811">
    <property type="entry name" value="Nudix"/>
    <property type="match status" value="1"/>
</dbReference>
<dbReference type="InterPro" id="IPR011876">
    <property type="entry name" value="IsopentenylPP_isomerase_typ1"/>
</dbReference>
<evidence type="ECO:0000256" key="2">
    <source>
        <dbReference type="ARBA" id="ARBA00007579"/>
    </source>
</evidence>
<evidence type="ECO:0000256" key="8">
    <source>
        <dbReference type="ARBA" id="ARBA00023229"/>
    </source>
</evidence>
<dbReference type="InterPro" id="IPR000086">
    <property type="entry name" value="NUDIX_hydrolase_dom"/>
</dbReference>
<dbReference type="HAMAP" id="MF_00202">
    <property type="entry name" value="Idi"/>
    <property type="match status" value="1"/>
</dbReference>
<gene>
    <name evidence="12" type="primary">idi</name>
    <name evidence="12" type="ORF">K1X11_016810</name>
</gene>
<evidence type="ECO:0000256" key="7">
    <source>
        <dbReference type="ARBA" id="ARBA00023211"/>
    </source>
</evidence>
<reference evidence="12 13" key="1">
    <citation type="submission" date="2021-08" db="EMBL/GenBank/DDBJ databases">
        <authorList>
            <person name="Zhang D."/>
            <person name="Zhang A."/>
            <person name="Wang L."/>
        </authorList>
    </citation>
    <scope>NUCLEOTIDE SEQUENCE [LARGE SCALE GENOMIC DNA]</scope>
    <source>
        <strain evidence="12 13">WL0086</strain>
    </source>
</reference>
<evidence type="ECO:0000256" key="5">
    <source>
        <dbReference type="ARBA" id="ARBA00022723"/>
    </source>
</evidence>
<dbReference type="PROSITE" id="PS51462">
    <property type="entry name" value="NUDIX"/>
    <property type="match status" value="1"/>
</dbReference>
<evidence type="ECO:0000256" key="9">
    <source>
        <dbReference type="ARBA" id="ARBA00023235"/>
    </source>
</evidence>